<accession>A0A150Q8H3</accession>
<proteinExistence type="predicted"/>
<feature type="region of interest" description="Disordered" evidence="1">
    <location>
        <begin position="1"/>
        <end position="21"/>
    </location>
</feature>
<feature type="compositionally biased region" description="Pro residues" evidence="1">
    <location>
        <begin position="1"/>
        <end position="12"/>
    </location>
</feature>
<dbReference type="Proteomes" id="UP000075260">
    <property type="component" value="Unassembled WGS sequence"/>
</dbReference>
<sequence>MPPTPPYAPSPTFPGRGAVLPAPRGTFSRIVDACRSSSEPGAGAAQAAEAITAQAEEASAQQPSGVEREVPA</sequence>
<feature type="region of interest" description="Disordered" evidence="1">
    <location>
        <begin position="36"/>
        <end position="72"/>
    </location>
</feature>
<dbReference type="RefSeq" id="WP_061611953.1">
    <property type="nucleotide sequence ID" value="NZ_JEMA01000956.1"/>
</dbReference>
<name>A0A150Q8H3_SORCE</name>
<evidence type="ECO:0000313" key="2">
    <source>
        <dbReference type="EMBL" id="KYF63918.1"/>
    </source>
</evidence>
<dbReference type="EMBL" id="JEMA01000956">
    <property type="protein sequence ID" value="KYF63918.1"/>
    <property type="molecule type" value="Genomic_DNA"/>
</dbReference>
<evidence type="ECO:0000256" key="1">
    <source>
        <dbReference type="SAM" id="MobiDB-lite"/>
    </source>
</evidence>
<comment type="caution">
    <text evidence="2">The sequence shown here is derived from an EMBL/GenBank/DDBJ whole genome shotgun (WGS) entry which is preliminary data.</text>
</comment>
<feature type="compositionally biased region" description="Low complexity" evidence="1">
    <location>
        <begin position="36"/>
        <end position="65"/>
    </location>
</feature>
<evidence type="ECO:0000313" key="3">
    <source>
        <dbReference type="Proteomes" id="UP000075260"/>
    </source>
</evidence>
<reference evidence="2 3" key="1">
    <citation type="submission" date="2014-02" db="EMBL/GenBank/DDBJ databases">
        <title>The small core and large imbalanced accessory genome model reveals a collaborative survival strategy of Sorangium cellulosum strains in nature.</title>
        <authorList>
            <person name="Han K."/>
            <person name="Peng R."/>
            <person name="Blom J."/>
            <person name="Li Y.-Z."/>
        </authorList>
    </citation>
    <scope>NUCLEOTIDE SEQUENCE [LARGE SCALE GENOMIC DNA]</scope>
    <source>
        <strain evidence="2 3">So0008-312</strain>
    </source>
</reference>
<dbReference type="AlphaFoldDB" id="A0A150Q8H3"/>
<protein>
    <submittedName>
        <fullName evidence="2">Uncharacterized protein</fullName>
    </submittedName>
</protein>
<gene>
    <name evidence="2" type="ORF">BE15_41735</name>
</gene>
<organism evidence="2 3">
    <name type="scientific">Sorangium cellulosum</name>
    <name type="common">Polyangium cellulosum</name>
    <dbReference type="NCBI Taxonomy" id="56"/>
    <lineage>
        <taxon>Bacteria</taxon>
        <taxon>Pseudomonadati</taxon>
        <taxon>Myxococcota</taxon>
        <taxon>Polyangia</taxon>
        <taxon>Polyangiales</taxon>
        <taxon>Polyangiaceae</taxon>
        <taxon>Sorangium</taxon>
    </lineage>
</organism>